<dbReference type="InterPro" id="IPR022742">
    <property type="entry name" value="Hydrolase_4"/>
</dbReference>
<dbReference type="InterPro" id="IPR029058">
    <property type="entry name" value="AB_hydrolase_fold"/>
</dbReference>
<dbReference type="Pfam" id="PF12146">
    <property type="entry name" value="Hydrolase_4"/>
    <property type="match status" value="1"/>
</dbReference>
<dbReference type="GO" id="GO:0052689">
    <property type="term" value="F:carboxylic ester hydrolase activity"/>
    <property type="evidence" value="ECO:0007669"/>
    <property type="project" value="TreeGrafter"/>
</dbReference>
<dbReference type="EMBL" id="FNUG01000005">
    <property type="protein sequence ID" value="SEF04390.1"/>
    <property type="molecule type" value="Genomic_DNA"/>
</dbReference>
<protein>
    <recommendedName>
        <fullName evidence="2">Serine aminopeptidase S33 domain-containing protein</fullName>
    </recommendedName>
</protein>
<dbReference type="AlphaFoldDB" id="A0A1H5NSC1"/>
<dbReference type="PANTHER" id="PTHR43265">
    <property type="entry name" value="ESTERASE ESTD"/>
    <property type="match status" value="1"/>
</dbReference>
<dbReference type="PANTHER" id="PTHR43265:SF1">
    <property type="entry name" value="ESTERASE ESTD"/>
    <property type="match status" value="1"/>
</dbReference>
<feature type="domain" description="Serine aminopeptidase S33" evidence="2">
    <location>
        <begin position="73"/>
        <end position="272"/>
    </location>
</feature>
<evidence type="ECO:0000313" key="4">
    <source>
        <dbReference type="Proteomes" id="UP000199448"/>
    </source>
</evidence>
<reference evidence="3 4" key="1">
    <citation type="submission" date="2016-10" db="EMBL/GenBank/DDBJ databases">
        <authorList>
            <person name="de Groot N.N."/>
        </authorList>
    </citation>
    <scope>NUCLEOTIDE SEQUENCE [LARGE SCALE GENOMIC DNA]</scope>
    <source>
        <strain evidence="3 4">DSM 23553</strain>
    </source>
</reference>
<organism evidence="3 4">
    <name type="scientific">Salinimicrobium catena</name>
    <dbReference type="NCBI Taxonomy" id="390640"/>
    <lineage>
        <taxon>Bacteria</taxon>
        <taxon>Pseudomonadati</taxon>
        <taxon>Bacteroidota</taxon>
        <taxon>Flavobacteriia</taxon>
        <taxon>Flavobacteriales</taxon>
        <taxon>Flavobacteriaceae</taxon>
        <taxon>Salinimicrobium</taxon>
    </lineage>
</organism>
<dbReference type="SUPFAM" id="SSF53474">
    <property type="entry name" value="alpha/beta-Hydrolases"/>
    <property type="match status" value="1"/>
</dbReference>
<feature type="signal peptide" evidence="1">
    <location>
        <begin position="1"/>
        <end position="19"/>
    </location>
</feature>
<dbReference type="OrthoDB" id="9809549at2"/>
<gene>
    <name evidence="3" type="ORF">SAMN04488034_105131</name>
</gene>
<keyword evidence="1" id="KW-0732">Signal</keyword>
<dbReference type="RefSeq" id="WP_093113643.1">
    <property type="nucleotide sequence ID" value="NZ_FNGG01000005.1"/>
</dbReference>
<evidence type="ECO:0000259" key="2">
    <source>
        <dbReference type="Pfam" id="PF12146"/>
    </source>
</evidence>
<dbReference type="Proteomes" id="UP000199448">
    <property type="component" value="Unassembled WGS sequence"/>
</dbReference>
<keyword evidence="4" id="KW-1185">Reference proteome</keyword>
<dbReference type="STRING" id="390640.SAMN04488034_105131"/>
<feature type="chain" id="PRO_5011525039" description="Serine aminopeptidase S33 domain-containing protein" evidence="1">
    <location>
        <begin position="20"/>
        <end position="310"/>
    </location>
</feature>
<name>A0A1H5NSC1_9FLAO</name>
<dbReference type="InterPro" id="IPR053145">
    <property type="entry name" value="AB_hydrolase_Est10"/>
</dbReference>
<dbReference type="Gene3D" id="3.40.50.1820">
    <property type="entry name" value="alpha/beta hydrolase"/>
    <property type="match status" value="1"/>
</dbReference>
<evidence type="ECO:0000256" key="1">
    <source>
        <dbReference type="SAM" id="SignalP"/>
    </source>
</evidence>
<evidence type="ECO:0000313" key="3">
    <source>
        <dbReference type="EMBL" id="SEF04390.1"/>
    </source>
</evidence>
<accession>A0A1H5NSC1</accession>
<proteinExistence type="predicted"/>
<sequence length="310" mass="34806">MKTRSLIAFLFLLSTVVVAQQPAFTSEELDLNKYIKGTLTFPNDVEKPPLVILVQGSGPVDRNGNQSFMKNDAFKKLTTELAEAGIATYRFDKRILQMRRLGIKEEDIRFDDFITDVSTALDHFKNADAYKNISVLGHSQGSLVGMIAAKDKADAFISIAGAAYPIDSIIVDQIAGQMPGLKENVQQSFKDMRETGSSRNYNPMLEMVFRPSVQPFILSWMQYDPQKEIQELDIPVLLINGSNDLQVQEEQAEHLKKSKPEAELVILEKMNHVFRKIEGDDLENSKSYNDAGLPLHPELVPVITNFINSL</sequence>